<name>A0A444WD25_9FLAO</name>
<proteinExistence type="predicted"/>
<dbReference type="Gene3D" id="2.60.120.200">
    <property type="match status" value="1"/>
</dbReference>
<evidence type="ECO:0000259" key="2">
    <source>
        <dbReference type="PROSITE" id="PS50853"/>
    </source>
</evidence>
<dbReference type="Gene3D" id="2.60.40.10">
    <property type="entry name" value="Immunoglobulins"/>
    <property type="match status" value="1"/>
</dbReference>
<dbReference type="CDD" id="cd00063">
    <property type="entry name" value="FN3"/>
    <property type="match status" value="1"/>
</dbReference>
<dbReference type="InterPro" id="IPR003961">
    <property type="entry name" value="FN3_dom"/>
</dbReference>
<dbReference type="InterPro" id="IPR049804">
    <property type="entry name" value="Choice_anch_L"/>
</dbReference>
<dbReference type="PANTHER" id="PTHR46708">
    <property type="entry name" value="TENASCIN"/>
    <property type="match status" value="1"/>
</dbReference>
<dbReference type="Pfam" id="PF00041">
    <property type="entry name" value="fn3"/>
    <property type="match status" value="1"/>
</dbReference>
<dbReference type="NCBIfam" id="NF038133">
    <property type="entry name" value="choice_anch_L"/>
    <property type="match status" value="1"/>
</dbReference>
<evidence type="ECO:0000313" key="4">
    <source>
        <dbReference type="Proteomes" id="UP000289775"/>
    </source>
</evidence>
<dbReference type="Proteomes" id="UP000289775">
    <property type="component" value="Unassembled WGS sequence"/>
</dbReference>
<dbReference type="InterPro" id="IPR026341">
    <property type="entry name" value="T9SS_type_B"/>
</dbReference>
<keyword evidence="1" id="KW-0677">Repeat</keyword>
<dbReference type="Gene3D" id="2.60.120.380">
    <property type="match status" value="1"/>
</dbReference>
<dbReference type="SUPFAM" id="SSF49265">
    <property type="entry name" value="Fibronectin type III"/>
    <property type="match status" value="2"/>
</dbReference>
<evidence type="ECO:0000256" key="1">
    <source>
        <dbReference type="ARBA" id="ARBA00022737"/>
    </source>
</evidence>
<accession>A0A444WD25</accession>
<organism evidence="3 4">
    <name type="scientific">Flavobacterium beibuense</name>
    <dbReference type="NCBI Taxonomy" id="657326"/>
    <lineage>
        <taxon>Bacteria</taxon>
        <taxon>Pseudomonadati</taxon>
        <taxon>Bacteroidota</taxon>
        <taxon>Flavobacteriia</taxon>
        <taxon>Flavobacteriales</taxon>
        <taxon>Flavobacteriaceae</taxon>
        <taxon>Flavobacterium</taxon>
    </lineage>
</organism>
<dbReference type="EMBL" id="JUIW01000004">
    <property type="protein sequence ID" value="RYJ43732.1"/>
    <property type="molecule type" value="Genomic_DNA"/>
</dbReference>
<dbReference type="SMART" id="SM00060">
    <property type="entry name" value="FN3"/>
    <property type="match status" value="4"/>
</dbReference>
<evidence type="ECO:0000313" key="3">
    <source>
        <dbReference type="EMBL" id="RYJ43732.1"/>
    </source>
</evidence>
<keyword evidence="4" id="KW-1185">Reference proteome</keyword>
<reference evidence="3 4" key="1">
    <citation type="submission" date="2014-12" db="EMBL/GenBank/DDBJ databases">
        <title>Genome sequence of Flavobacterium beibuense RSKm HC5.</title>
        <authorList>
            <person name="Kim J.F."/>
            <person name="Song J.Y."/>
            <person name="Kwak M.-J."/>
            <person name="Lee S.-W."/>
        </authorList>
    </citation>
    <scope>NUCLEOTIDE SEQUENCE [LARGE SCALE GENOMIC DNA]</scope>
    <source>
        <strain evidence="3 4">RSKm HC5</strain>
    </source>
</reference>
<dbReference type="InterPro" id="IPR056600">
    <property type="entry name" value="GBD_T9SS_assoc"/>
</dbReference>
<dbReference type="Pfam" id="PF23759">
    <property type="entry name" value="GBD_T9SS_assoc"/>
    <property type="match status" value="8"/>
</dbReference>
<dbReference type="NCBIfam" id="TIGR04131">
    <property type="entry name" value="Bac_Flav_CTERM"/>
    <property type="match status" value="1"/>
</dbReference>
<comment type="caution">
    <text evidence="3">The sequence shown here is derived from an EMBL/GenBank/DDBJ whole genome shotgun (WGS) entry which is preliminary data.</text>
</comment>
<dbReference type="PANTHER" id="PTHR46708:SF2">
    <property type="entry name" value="FIBRONECTIN TYPE-III DOMAIN-CONTAINING PROTEIN"/>
    <property type="match status" value="1"/>
</dbReference>
<dbReference type="OrthoDB" id="1278659at2"/>
<dbReference type="InterPro" id="IPR013783">
    <property type="entry name" value="Ig-like_fold"/>
</dbReference>
<dbReference type="InterPro" id="IPR036116">
    <property type="entry name" value="FN3_sf"/>
</dbReference>
<dbReference type="PROSITE" id="PS50853">
    <property type="entry name" value="FN3"/>
    <property type="match status" value="1"/>
</dbReference>
<dbReference type="NCBIfam" id="NF038128">
    <property type="entry name" value="choice_anch_J"/>
    <property type="match status" value="1"/>
</dbReference>
<feature type="domain" description="Fibronectin type-III" evidence="2">
    <location>
        <begin position="210"/>
        <end position="296"/>
    </location>
</feature>
<protein>
    <submittedName>
        <fullName evidence="3">CHU large protein</fullName>
    </submittedName>
</protein>
<dbReference type="Pfam" id="PF13585">
    <property type="entry name" value="CHU_C"/>
    <property type="match status" value="1"/>
</dbReference>
<sequence>MGGVILSQNYSLPLIMKKTILLFFMSLFIVCGYAQGITPAEGFEGTTFPPTGWTKYNNGIGNLQQWKQTVVSANDTYPPHTGDYAAFIDRENVPDAGDPAKDWLVTPSFEMPVNGQLRFWSSLTLPGNQGTIYKILMAPAGADLTDLASYTVVSTYTEPLINPTQTEYDEVVINLPGTTGQNYHIAFLMEGDFQDRWLVDDVSVVEQCLAPTNLNAVSTTPTSANLSWTGAALQYEIEVLQVTEAQTGSGDIVNGTSTTVSPLIPTTAYKFYVRSVCSEGNTSEWAGPFNFYTQPANDDCANAIALTVNTTNICTTSTFGTVAGATPSNDGSDVCAGTEDDDVWFTFVATDTTHLINLNNPANGSTDLNNILYSGTCGSLTQVSCNLNNNTTVTGLTIGETYTLRVYSAVATSQNTTFDVCIGTPPPPPANDECAGATTLTANPDLDCDNFATGTVYSATASPQSNTCTGSDDDDVWYQFVATNPTHTINLSNITGSTTLLYHTVYSGNCSALTQMYCSTATTSITSTLTVGNTYYVRVYSSATTAQTSVFDICIATPPGPPVNDECNTALSVPVNPDLNCTLFTSGTVAWATPSPENATICSGTEDDDVWFSFVATNPTHTINLNNVEGSTNDLNHTIYSGACGSLTNILCSSPNNSYVSGLTVGNTYFIRVFTATSTALQTTTFDVCIGTPPAPPANDDCANAITVPVNADLNCTNSVPGTVEWATPSPQSGTTCNGTEDDDVWYQFVATSVAHRIRLTDIAGSATLLYHTVYSGTSCGDMTLLYCSNGSDSFAGNLTIGDTYFIRVYTSADTPQNTTFNVCVSTPPPPPVNDECANATVVTVNPDLSCASITPGTTSWATPSLESNTCNGVDDDDVWFEFVATSTMHTIDFNDIVGSTTDLDHVIYSGDDCGNLTQLYCSSFNNSVASGLTIGQTYKIRVYTWTATAMQTVTFNLCVGTPPGPPANDDCANATVVPVNAGENCDLTTPGTIDWSTASPEANTCTGTADDDVWFEFVAISTKHRVQLLNHSGAPFLYYNIYSGNNCGTLTQVQCNTSSAYSTFLEGLTIGQTYKLRIYSSVSVPFQLATFDVCITTPPPAPANDECANATVIPVNTDQFCNQTAEGTIYSATASPEANSCTGTDDDDVWFEFTAISTKHKIDLLNITNGTTALYYAIYEGNVCGSLTQITCGTSNTTFVDNLTIGSTYKIRVYSFTSTLNQTSDFEICVSTPPGIPTNDECADATLLIANTGIECVESGSGTIYSATGSPQATTCGGTADDDVWFEFVATSTSHYINLSNISNLSSDLYHVVYEGDDCGSLTEMYCSDPNSSTSDNFVIGNTYKVRVYSKTATPNQTDSFDICIGTRNVSINVDETTFTAEELVQNVLFSSPCAVITNVSTITGTDFNQPNGIGYFNAPTGSVFPFQDGVILATTSIQQATTPPGIAGVQTTDWLGDTDLEAIIAEGGNTGPTYNASILEFDFLAYTNEFTFDFLFTSDEYGSFQCRFSDAFAFILTDSEGNSQNLAVIPGTTIPVSVVTIRDDAYNATCDSQNEQYFDQYNPNSPYAAAIGFSGQTVPFTAIGQVVPGQQYHIKFVIADYNDALLNSAVFLGGGSFDVGGIDLGEDLTVADGNAVCDMQAVTLSVDFDDLSQFEFEWLYDSTPEEGDDTTLPVVIPNETEATLEATQPGRYYVRATYEGSSCSLEGSKLVEFYTPVAETVGAPVDLTACNASGFATFDFTSNTALIEAGVIEGYDSADFVISYHESETAAQDNLNPIGPEYENTVAELQPIYVRVEYTPTGCVAILNFNLIIQDLTPDFDMGGDRNICEGTTDAVISLVANNYNPESPDVTYAWTYNDNALPDTGSSITIIGEGTYEVTVNNSGCEATQSVFVTVTPLPIADIMEDVTSCDSYILPVLSDNNAYYTGANATGDILTAGTEITTDQTIYIFTQTPGTECSDESSFMVSVVTTPIISITSGCEGGVYTLEVSLDDNYTEDKVLIEWTDASGAIISTDLKAVAEETGDYVVTVTPLNSACSTVLTETVESIACQIPRGISPNGDGMNDEFDLTGFGVTRISIFNRYGKEVFNQDMYNKEWHGQDSNNNNLPTGTYFYSIQFNNGESKTGWVYINREN</sequence>
<dbReference type="InterPro" id="IPR050991">
    <property type="entry name" value="ECM_Regulatory_Proteins"/>
</dbReference>
<gene>
    <name evidence="3" type="ORF">NU09_1240</name>
</gene>